<dbReference type="AlphaFoldDB" id="T1EPU6"/>
<protein>
    <submittedName>
        <fullName evidence="1 2">Uncharacterized protein</fullName>
    </submittedName>
</protein>
<dbReference type="OrthoDB" id="6612379at2759"/>
<gene>
    <name evidence="2" type="primary">20198596</name>
    <name evidence="1" type="ORF">HELRODRAFT_160131</name>
</gene>
<name>T1EPU6_HELRO</name>
<dbReference type="EMBL" id="KB096324">
    <property type="protein sequence ID" value="ESO06018.1"/>
    <property type="molecule type" value="Genomic_DNA"/>
</dbReference>
<dbReference type="InParanoid" id="T1EPU6"/>
<sequence length="170" mass="20542">MPLEFVHSEKVKKKFIDVKEVTTEAKNYWKWDQYKNLVCLAHGIWPNDKYFRTYAPLNPNFLVDFVILNNYQITHNDGQFLMYENDPEFTLNFTNDFVVSFFHPNDIIESFEQLSEDFPEKAQLVLDYFENTWIGRSNRRQQRRPLRFAYDLWNCYNATFNGLRRVAQSL</sequence>
<dbReference type="EnsemblMetazoa" id="HelroT160131">
    <property type="protein sequence ID" value="HelroP160131"/>
    <property type="gene ID" value="HelroG160131"/>
</dbReference>
<dbReference type="RefSeq" id="XP_009015386.1">
    <property type="nucleotide sequence ID" value="XM_009017138.1"/>
</dbReference>
<proteinExistence type="predicted"/>
<dbReference type="Proteomes" id="UP000015101">
    <property type="component" value="Unassembled WGS sequence"/>
</dbReference>
<dbReference type="HOGENOM" id="CLU_1572333_0_0_1"/>
<dbReference type="EMBL" id="AMQM01000514">
    <property type="status" value="NOT_ANNOTATED_CDS"/>
    <property type="molecule type" value="Genomic_DNA"/>
</dbReference>
<reference evidence="2" key="3">
    <citation type="submission" date="2015-06" db="UniProtKB">
        <authorList>
            <consortium name="EnsemblMetazoa"/>
        </authorList>
    </citation>
    <scope>IDENTIFICATION</scope>
</reference>
<reference evidence="1 3" key="2">
    <citation type="journal article" date="2013" name="Nature">
        <title>Insights into bilaterian evolution from three spiralian genomes.</title>
        <authorList>
            <person name="Simakov O."/>
            <person name="Marletaz F."/>
            <person name="Cho S.J."/>
            <person name="Edsinger-Gonzales E."/>
            <person name="Havlak P."/>
            <person name="Hellsten U."/>
            <person name="Kuo D.H."/>
            <person name="Larsson T."/>
            <person name="Lv J."/>
            <person name="Arendt D."/>
            <person name="Savage R."/>
            <person name="Osoegawa K."/>
            <person name="de Jong P."/>
            <person name="Grimwood J."/>
            <person name="Chapman J.A."/>
            <person name="Shapiro H."/>
            <person name="Aerts A."/>
            <person name="Otillar R.P."/>
            <person name="Terry A.Y."/>
            <person name="Boore J.L."/>
            <person name="Grigoriev I.V."/>
            <person name="Lindberg D.R."/>
            <person name="Seaver E.C."/>
            <person name="Weisblat D.A."/>
            <person name="Putnam N.H."/>
            <person name="Rokhsar D.S."/>
        </authorList>
    </citation>
    <scope>NUCLEOTIDE SEQUENCE</scope>
</reference>
<evidence type="ECO:0000313" key="3">
    <source>
        <dbReference type="Proteomes" id="UP000015101"/>
    </source>
</evidence>
<organism evidence="2 3">
    <name type="scientific">Helobdella robusta</name>
    <name type="common">Californian leech</name>
    <dbReference type="NCBI Taxonomy" id="6412"/>
    <lineage>
        <taxon>Eukaryota</taxon>
        <taxon>Metazoa</taxon>
        <taxon>Spiralia</taxon>
        <taxon>Lophotrochozoa</taxon>
        <taxon>Annelida</taxon>
        <taxon>Clitellata</taxon>
        <taxon>Hirudinea</taxon>
        <taxon>Rhynchobdellida</taxon>
        <taxon>Glossiphoniidae</taxon>
        <taxon>Helobdella</taxon>
    </lineage>
</organism>
<dbReference type="KEGG" id="hro:HELRODRAFT_160131"/>
<reference evidence="3" key="1">
    <citation type="submission" date="2012-12" db="EMBL/GenBank/DDBJ databases">
        <authorList>
            <person name="Hellsten U."/>
            <person name="Grimwood J."/>
            <person name="Chapman J.A."/>
            <person name="Shapiro H."/>
            <person name="Aerts A."/>
            <person name="Otillar R.P."/>
            <person name="Terry A.Y."/>
            <person name="Boore J.L."/>
            <person name="Simakov O."/>
            <person name="Marletaz F."/>
            <person name="Cho S.-J."/>
            <person name="Edsinger-Gonzales E."/>
            <person name="Havlak P."/>
            <person name="Kuo D.-H."/>
            <person name="Larsson T."/>
            <person name="Lv J."/>
            <person name="Arendt D."/>
            <person name="Savage R."/>
            <person name="Osoegawa K."/>
            <person name="de Jong P."/>
            <person name="Lindberg D.R."/>
            <person name="Seaver E.C."/>
            <person name="Weisblat D.A."/>
            <person name="Putnam N.H."/>
            <person name="Grigoriev I.V."/>
            <person name="Rokhsar D.S."/>
        </authorList>
    </citation>
    <scope>NUCLEOTIDE SEQUENCE</scope>
</reference>
<dbReference type="CTD" id="20198596"/>
<evidence type="ECO:0000313" key="1">
    <source>
        <dbReference type="EMBL" id="ESO06018.1"/>
    </source>
</evidence>
<evidence type="ECO:0000313" key="2">
    <source>
        <dbReference type="EnsemblMetazoa" id="HelroP160131"/>
    </source>
</evidence>
<accession>T1EPU6</accession>
<dbReference type="GeneID" id="20198596"/>
<keyword evidence="3" id="KW-1185">Reference proteome</keyword>